<sequence length="309" mass="32853">MKTLTNTLRIAFLFLFLGIASSYGQSKIQKSFENISKLEIQGGSIEISYEGNSSQSDIQVEADMGSTENADKNLIFITVGNTLKISYQTPSNSWKSNDRGKKYVHISGPKNIELSASNSSGKLHVKGVSSPSIDLKASSGMILVEDIEGELNLAGSSGKVEARNISGEVNCKMTSGIMELEYIKGNTNLSSSSGKIKAQHISGELNVKITSGSVDLEDISTLGELKLSSGMMSAKKVGFGPNTSFMGSSGAFKIKAAAMLDQYNYDMSAGSGMVKVGKMSSSDHLVIDHDADHTIIGKIGSGMISIEEY</sequence>
<comment type="caution">
    <text evidence="1">The sequence shown here is derived from an EMBL/GenBank/DDBJ whole genome shotgun (WGS) entry which is preliminary data.</text>
</comment>
<name>A0ABR9AHY5_9BACT</name>
<protein>
    <submittedName>
        <fullName evidence="1">DUF4097 family beta strand repeat protein</fullName>
    </submittedName>
</protein>
<keyword evidence="2" id="KW-1185">Reference proteome</keyword>
<dbReference type="EMBL" id="JACYTQ010000002">
    <property type="protein sequence ID" value="MBD8488124.1"/>
    <property type="molecule type" value="Genomic_DNA"/>
</dbReference>
<proteinExistence type="predicted"/>
<organism evidence="1 2">
    <name type="scientific">Echinicola arenosa</name>
    <dbReference type="NCBI Taxonomy" id="2774144"/>
    <lineage>
        <taxon>Bacteria</taxon>
        <taxon>Pseudomonadati</taxon>
        <taxon>Bacteroidota</taxon>
        <taxon>Cytophagia</taxon>
        <taxon>Cytophagales</taxon>
        <taxon>Cyclobacteriaceae</taxon>
        <taxon>Echinicola</taxon>
    </lineage>
</organism>
<evidence type="ECO:0000313" key="1">
    <source>
        <dbReference type="EMBL" id="MBD8488124.1"/>
    </source>
</evidence>
<dbReference type="RefSeq" id="WP_192009018.1">
    <property type="nucleotide sequence ID" value="NZ_JACYTQ010000002.1"/>
</dbReference>
<accession>A0ABR9AHY5</accession>
<dbReference type="Gene3D" id="2.160.20.120">
    <property type="match status" value="1"/>
</dbReference>
<gene>
    <name evidence="1" type="ORF">IFO69_05130</name>
</gene>
<reference evidence="1 2" key="1">
    <citation type="submission" date="2020-09" db="EMBL/GenBank/DDBJ databases">
        <title>Echinicola sp. CAU 1574 isolated from sand of Sido Beach.</title>
        <authorList>
            <person name="Kim W."/>
        </authorList>
    </citation>
    <scope>NUCLEOTIDE SEQUENCE [LARGE SCALE GENOMIC DNA]</scope>
    <source>
        <strain evidence="1 2">CAU 1574</strain>
    </source>
</reference>
<dbReference type="Proteomes" id="UP000647133">
    <property type="component" value="Unassembled WGS sequence"/>
</dbReference>
<evidence type="ECO:0000313" key="2">
    <source>
        <dbReference type="Proteomes" id="UP000647133"/>
    </source>
</evidence>